<dbReference type="Pfam" id="PF17973">
    <property type="entry name" value="bMG10"/>
    <property type="match status" value="1"/>
</dbReference>
<dbReference type="InterPro" id="IPR002890">
    <property type="entry name" value="MG2"/>
</dbReference>
<dbReference type="PANTHER" id="PTHR40094:SF1">
    <property type="entry name" value="UBIQUITIN DOMAIN-CONTAINING PROTEIN"/>
    <property type="match status" value="1"/>
</dbReference>
<dbReference type="Gene3D" id="2.170.130.10">
    <property type="entry name" value="TonB-dependent receptor, plug domain"/>
    <property type="match status" value="1"/>
</dbReference>
<organism evidence="3 4">
    <name type="scientific">Filimonas lacunae</name>
    <dbReference type="NCBI Taxonomy" id="477680"/>
    <lineage>
        <taxon>Bacteria</taxon>
        <taxon>Pseudomonadati</taxon>
        <taxon>Bacteroidota</taxon>
        <taxon>Chitinophagia</taxon>
        <taxon>Chitinophagales</taxon>
        <taxon>Chitinophagaceae</taxon>
        <taxon>Filimonas</taxon>
    </lineage>
</organism>
<reference evidence="4" key="1">
    <citation type="submission" date="2017-01" db="EMBL/GenBank/DDBJ databases">
        <authorList>
            <person name="Varghese N."/>
            <person name="Submissions S."/>
        </authorList>
    </citation>
    <scope>NUCLEOTIDE SEQUENCE [LARGE SCALE GENOMIC DNA]</scope>
    <source>
        <strain evidence="4">DSM 21054</strain>
    </source>
</reference>
<protein>
    <submittedName>
        <fullName evidence="3">TonB-dependent outer membrane receptor, SusC/RagA subfamily, signature region</fullName>
    </submittedName>
</protein>
<accession>A0A1N7P2P5</accession>
<dbReference type="OrthoDB" id="9767116at2"/>
<gene>
    <name evidence="3" type="ORF">SAMN05421788_103141</name>
</gene>
<dbReference type="STRING" id="477680.SAMN05421788_103141"/>
<dbReference type="InterPro" id="IPR008930">
    <property type="entry name" value="Terpenoid_cyclase/PrenylTrfase"/>
</dbReference>
<dbReference type="InterPro" id="IPR051802">
    <property type="entry name" value="YfhM-like"/>
</dbReference>
<proteinExistence type="inferred from homology"/>
<dbReference type="PANTHER" id="PTHR40094">
    <property type="entry name" value="ALPHA-2-MACROGLOBULIN HOMOLOG"/>
    <property type="match status" value="1"/>
</dbReference>
<dbReference type="Pfam" id="PF07715">
    <property type="entry name" value="Plug"/>
    <property type="match status" value="1"/>
</dbReference>
<evidence type="ECO:0000313" key="3">
    <source>
        <dbReference type="EMBL" id="SIT04852.1"/>
    </source>
</evidence>
<dbReference type="SUPFAM" id="SSF56935">
    <property type="entry name" value="Porins"/>
    <property type="match status" value="1"/>
</dbReference>
<dbReference type="SMART" id="SM01360">
    <property type="entry name" value="A2M"/>
    <property type="match status" value="1"/>
</dbReference>
<dbReference type="Pfam" id="PF01835">
    <property type="entry name" value="MG2"/>
    <property type="match status" value="1"/>
</dbReference>
<keyword evidence="3" id="KW-0675">Receptor</keyword>
<dbReference type="Pfam" id="PF00207">
    <property type="entry name" value="A2M"/>
    <property type="match status" value="1"/>
</dbReference>
<dbReference type="EMBL" id="FTOR01000003">
    <property type="protein sequence ID" value="SIT04852.1"/>
    <property type="molecule type" value="Genomic_DNA"/>
</dbReference>
<name>A0A1N7P2P5_9BACT</name>
<feature type="domain" description="Alpha-2-macroglobulin" evidence="2">
    <location>
        <begin position="1352"/>
        <end position="1442"/>
    </location>
</feature>
<dbReference type="Gene3D" id="1.50.10.20">
    <property type="match status" value="1"/>
</dbReference>
<dbReference type="InterPro" id="IPR047565">
    <property type="entry name" value="Alpha-macroglob_thiol-ester_cl"/>
</dbReference>
<dbReference type="SUPFAM" id="SSF48239">
    <property type="entry name" value="Terpenoid cyclases/Protein prenyltransferases"/>
    <property type="match status" value="1"/>
</dbReference>
<dbReference type="Proteomes" id="UP000186917">
    <property type="component" value="Unassembled WGS sequence"/>
</dbReference>
<dbReference type="GO" id="GO:0004866">
    <property type="term" value="F:endopeptidase inhibitor activity"/>
    <property type="evidence" value="ECO:0007669"/>
    <property type="project" value="InterPro"/>
</dbReference>
<sequence length="2097" mass="235154">MEKSGENMCNYRFACIISKTIPMKVWATLLLLIGLCLPFTAFLQEKKPFTWERAEEDIRHKNHLQVLDSDLQLHQQQAARLGNWAVVGRCMYYHMQVKDLTTEDTLFFKNMGFADSVLQNAGSPAMLKMIMHVLKAQRIYTFKQQFFHRHNKILFRGSGDGIRYGMLEQNQLDSLAQWHLDSALVLSKRFGAVTAASLVWLIRTPLILLFPPSTADIMYVAVLEGQQQAGYPNFQVLQPNWLTLSPDAFVALPDSELAQEANAKAILHTYKEWMLWHKEDKEVYYYIESLLRKYVSQHAYSDSATRVQYKQYLQTLVQSSNPLVKVHGVYQQTAMLYASAAQYNPLYKASSRVGWGGYAYYGQFDTAYRWNLVIAKQLYQQHQLLIDSFPYIRQQLLQQQQQAAVNGFSLDMHDTYKTGEDIPVFCNFRNAPRLYVKIVNIYANPYPLYPGNKDAERQWAQAKPVWDTLFSLPAQNDYQWHNMLLKFPALPAGHYAVMYSDSLLSQVDSDYIGFAYITVTNLILLDHSPRWFVFNRTTTAPQTNAVITYQDKTYPVNKDGSVTLTYAKEGDAYISIPGDTLVKAIRYATPVIPDKVYDKEAFDNPVDYHKDQMHLMMYTDRAIYRPGQKVYFKGLVTTRNPQTGEVIVFSRQNVGAGLYKKIFRELSEKTDSARLLLLLNDAFSKQADSVYVSLNEFGSFAGSFQLPAKAATGEWQFDVEESIEIEGENFKVEEYKRPDFTLSIEKPKQFLQLKDSFAVTVKVRSFAGAALANVPVNYKVTRYLWNGDQRRNDKVAAGDVTTNEKGEYVIKIIDTAIQTLTITEKEEVSARYSIEAEAVDVTGESHEENSEVTLSSRPVKLSFTNLSGPFNKAAFPKLAIKASSDFAGSLQRNIQVRIYRQQIIKEPAYDWVVPVDVWIYPQVQWQQWFPQISTAAVSKTVKEPEEQLLLDTVWETGSKTPLAVPQHLLQTGKYRIEAVCIEKGHTAGTTSRLVEVYDQQAGTFVNNNDDLFYHLPKTAVVPGEQLHLLTGHADSVLHAVYHLAWLQKSNKGTRQQNAYYVRKGGNGIQVFNFTMPQNSTGRLQVTLLYLTRNGWHKKSSAVFTPMDVEAPEIIVEQYRSRMAPGSKQTFTLSVVSRQLHTQAELLTTMYDAALDQLAKHNWLSPYEDRIQYARSDWNYDVRRVINGALFMHKAITVRPDSTGKPLRWMQPVSASDEMEAGDLSNALQGRIPGLAIEQGALDEVVAVGYGATKKSNLTGSVSVVQVRGLNSFAGAYVPLIIVDGLIYEKGLDGLDPGIIADAVVLKGADATAIYGSRAANGVVVISTQGKVQFPAAPEQAPPAVIRKNFSETAFFFPQVHAGKDGLFRISFTMPESVTEWNWKMMVTTLGNKIAMAEKKVVTQLPLMIQPAMPRFLYQGDKTFFKSRITNLDTLVATGKVTCVIEDMVTGEEVTAQVLQGKALQPFQVAAQSNGSSAFAIQVPEGWLHPLKVRIAAVTPAFTDGEEHVIPILAKKVLATTQVPFVLKQANDTTIVLPALPADATPYGVGLSITPKPQAALLHALPYLAQYPYGCAEQTFNKMLAHAVALRLVQKDTALQVIAGTDKAALADMPDAPDEALMPWLRLSNANRLHQQQLVKLLDTVKAHEKISEYIHVLQGMLCSNGGISWFKGGESSEYISCYLLAGLGQLKANGVWPAYDVVAEGSFWQIVASLVKYCDEVMYQGGDYWFNWQSYLYARSWWLQQYPVPAAIQHRLESSLATFVKEPHHYGAGEQAHILSAMLRYSRGNAKLRAEALDVLSSLRERAIADPVYGVRWKELADADDLTNCSEEWMVKLAEAFEASGEYATTVDGIIQWLLQAKYDHQWSTTKATGDAVSLLVKQRQGVVAAPVQLQAQAANGYALQVTDNVVSGQLYAFDSSQGKALPATVTIRKTTGEAAGVWQYYYFTAQPPVSTAEGALSITRSLQRFHKTTGTWQTITNDTVLHIADKIRVTLTIQTSRQLKYAFVEDYRAACMEPSAVESGYQYGNGFGYYLSVRDASMQFFAEKIPAGLSALSYECVINRDGNFHTAPATLQCMYQPQMKAYSNNLQYKVVE</sequence>
<dbReference type="InterPro" id="IPR012910">
    <property type="entry name" value="Plug_dom"/>
</dbReference>
<dbReference type="InterPro" id="IPR041246">
    <property type="entry name" value="Bact_MG10"/>
</dbReference>
<evidence type="ECO:0000313" key="4">
    <source>
        <dbReference type="Proteomes" id="UP000186917"/>
    </source>
</evidence>
<dbReference type="SMART" id="SM01419">
    <property type="entry name" value="Thiol-ester_cl"/>
    <property type="match status" value="1"/>
</dbReference>
<evidence type="ECO:0000256" key="1">
    <source>
        <dbReference type="ARBA" id="ARBA00010556"/>
    </source>
</evidence>
<dbReference type="Gene3D" id="2.60.40.1930">
    <property type="match status" value="1"/>
</dbReference>
<evidence type="ECO:0000259" key="2">
    <source>
        <dbReference type="SMART" id="SM01360"/>
    </source>
</evidence>
<keyword evidence="4" id="KW-1185">Reference proteome</keyword>
<comment type="similarity">
    <text evidence="1">Belongs to the protease inhibitor I39 (alpha-2-macroglobulin) family. Bacterial alpha-2-macroglobulin subfamily.</text>
</comment>
<dbReference type="InterPro" id="IPR037066">
    <property type="entry name" value="Plug_dom_sf"/>
</dbReference>
<dbReference type="InterPro" id="IPR001599">
    <property type="entry name" value="Macroglobln_a2"/>
</dbReference>